<sequence length="96" mass="10360">MRITQTLPAALLLTGAAAQTPVPTPVNPIPKNHTGYYPNKTGYHGNKSAKTVITTVTDDYVFYCPGPTKYLHKNVTYTATGPTYLTVTSELATMTP</sequence>
<dbReference type="Proteomes" id="UP001148629">
    <property type="component" value="Unassembled WGS sequence"/>
</dbReference>
<gene>
    <name evidence="1" type="ORF">NM208_g11747</name>
</gene>
<evidence type="ECO:0000313" key="1">
    <source>
        <dbReference type="EMBL" id="KAJ3525187.1"/>
    </source>
</evidence>
<protein>
    <submittedName>
        <fullName evidence="1">Uncharacterized protein</fullName>
    </submittedName>
</protein>
<keyword evidence="2" id="KW-1185">Reference proteome</keyword>
<reference evidence="1" key="1">
    <citation type="submission" date="2022-08" db="EMBL/GenBank/DDBJ databases">
        <title>Genome Sequence of Fusarium decemcellulare.</title>
        <authorList>
            <person name="Buettner E."/>
        </authorList>
    </citation>
    <scope>NUCLEOTIDE SEQUENCE</scope>
    <source>
        <strain evidence="1">Babe19</strain>
    </source>
</reference>
<proteinExistence type="predicted"/>
<accession>A0ACC1RRD9</accession>
<evidence type="ECO:0000313" key="2">
    <source>
        <dbReference type="Proteomes" id="UP001148629"/>
    </source>
</evidence>
<comment type="caution">
    <text evidence="1">The sequence shown here is derived from an EMBL/GenBank/DDBJ whole genome shotgun (WGS) entry which is preliminary data.</text>
</comment>
<name>A0ACC1RRD9_9HYPO</name>
<dbReference type="EMBL" id="JANRMS010001950">
    <property type="protein sequence ID" value="KAJ3525187.1"/>
    <property type="molecule type" value="Genomic_DNA"/>
</dbReference>
<organism evidence="1 2">
    <name type="scientific">Fusarium decemcellulare</name>
    <dbReference type="NCBI Taxonomy" id="57161"/>
    <lineage>
        <taxon>Eukaryota</taxon>
        <taxon>Fungi</taxon>
        <taxon>Dikarya</taxon>
        <taxon>Ascomycota</taxon>
        <taxon>Pezizomycotina</taxon>
        <taxon>Sordariomycetes</taxon>
        <taxon>Hypocreomycetidae</taxon>
        <taxon>Hypocreales</taxon>
        <taxon>Nectriaceae</taxon>
        <taxon>Fusarium</taxon>
        <taxon>Fusarium decemcellulare species complex</taxon>
    </lineage>
</organism>